<dbReference type="EMBL" id="JAATTO010000119">
    <property type="protein sequence ID" value="MBC9984510.1"/>
    <property type="molecule type" value="Genomic_DNA"/>
</dbReference>
<dbReference type="SUPFAM" id="SSF52540">
    <property type="entry name" value="P-loop containing nucleoside triphosphate hydrolases"/>
    <property type="match status" value="1"/>
</dbReference>
<feature type="transmembrane region" description="Helical" evidence="10">
    <location>
        <begin position="251"/>
        <end position="276"/>
    </location>
</feature>
<name>A0ABR7ULK7_9BRAD</name>
<dbReference type="Gene3D" id="3.40.50.300">
    <property type="entry name" value="P-loop containing nucleotide triphosphate hydrolases"/>
    <property type="match status" value="1"/>
</dbReference>
<feature type="transmembrane region" description="Helical" evidence="10">
    <location>
        <begin position="117"/>
        <end position="137"/>
    </location>
</feature>
<keyword evidence="6 12" id="KW-0067">ATP-binding</keyword>
<dbReference type="PANTHER" id="PTHR45772">
    <property type="entry name" value="CONSERVED COMPONENT OF ABC TRANSPORTER FOR NATURAL AMINO ACIDS-RELATED"/>
    <property type="match status" value="1"/>
</dbReference>
<comment type="subcellular location">
    <subcellularLocation>
        <location evidence="1">Cell membrane</location>
        <topology evidence="1">Multi-pass membrane protein</topology>
    </subcellularLocation>
</comment>
<reference evidence="12 13" key="1">
    <citation type="journal article" date="2020" name="Arch. Microbiol.">
        <title>Bradyrhizobium campsiandrae sp. nov., a nitrogen-fixing bacterial strain isolated from a native leguminous tree from the Amazon adapted to flooded conditions.</title>
        <authorList>
            <person name="Cabral Michel D."/>
            <person name="Martins da Costa E."/>
            <person name="Azarias Guimaraes A."/>
            <person name="Soares de Carvalho T."/>
            <person name="Santos de Castro Caputo P."/>
            <person name="Willems A."/>
            <person name="de Souza Moreira F.M."/>
        </authorList>
    </citation>
    <scope>NUCLEOTIDE SEQUENCE [LARGE SCALE GENOMIC DNA]</scope>
    <source>
        <strain evidence="13">INPA 384B</strain>
    </source>
</reference>
<dbReference type="Pfam" id="PF02653">
    <property type="entry name" value="BPD_transp_2"/>
    <property type="match status" value="1"/>
</dbReference>
<feature type="transmembrane region" description="Helical" evidence="10">
    <location>
        <begin position="164"/>
        <end position="185"/>
    </location>
</feature>
<keyword evidence="8 10" id="KW-0472">Membrane</keyword>
<evidence type="ECO:0000256" key="5">
    <source>
        <dbReference type="ARBA" id="ARBA00022741"/>
    </source>
</evidence>
<dbReference type="InterPro" id="IPR027417">
    <property type="entry name" value="P-loop_NTPase"/>
</dbReference>
<dbReference type="Pfam" id="PF00005">
    <property type="entry name" value="ABC_tran"/>
    <property type="match status" value="1"/>
</dbReference>
<dbReference type="InterPro" id="IPR043428">
    <property type="entry name" value="LivM-like"/>
</dbReference>
<feature type="transmembrane region" description="Helical" evidence="10">
    <location>
        <begin position="12"/>
        <end position="29"/>
    </location>
</feature>
<comment type="function">
    <text evidence="9">Involved in beta-(1--&gt;2)glucan export. Transmembrane domains (TMD) form a pore in the inner membrane and the ATP-binding domain (NBD) is responsible for energy generation.</text>
</comment>
<evidence type="ECO:0000256" key="9">
    <source>
        <dbReference type="ARBA" id="ARBA00024722"/>
    </source>
</evidence>
<dbReference type="PROSITE" id="PS50893">
    <property type="entry name" value="ABC_TRANSPORTER_2"/>
    <property type="match status" value="1"/>
</dbReference>
<evidence type="ECO:0000256" key="2">
    <source>
        <dbReference type="ARBA" id="ARBA00022448"/>
    </source>
</evidence>
<dbReference type="InterPro" id="IPR051120">
    <property type="entry name" value="ABC_AA/LPS_Transport"/>
</dbReference>
<keyword evidence="13" id="KW-1185">Reference proteome</keyword>
<evidence type="ECO:0000256" key="3">
    <source>
        <dbReference type="ARBA" id="ARBA00022475"/>
    </source>
</evidence>
<sequence length="586" mass="62320">MSAVLSRFDRQLVVWIAVIALATALLLAFSGPYTISIAVGLFTWMYLCVAWNMIGGIVGQVSFGHAAFFGIGGYVSTYLATSYGISPWAGMFVGGTIAAVAAAAVGYLPFRWNLSPLVFALLTLAFAYVLEFGVGGIRALGGTNGLYAKTIGTSFWDFRFVEPGAFLVVIAVMLCLLLLVVSVIYTGRTGFFWRAVHDNQAAASAMGLNPFSIKQRAFVLSAFATALAGSFQAQFVGFIDPVSMFGIEITIFILLFTVIGGAGTLIGPLLGPALLFPVGESIRVYLQDHGGGALHHMLYGVVLVAVILLWPGGIVAGLSRFGVSRGRLRLPKPAVAPQRSPAAVATTGPENILQVRGLRKAFGGLIAVKDATFDVKRGEIFGVIGPNGAGKTTLFSMLGGFARPTSGTIVFEGRETQTLAPFEVCRLGLARTFQIAQPFASLSVREVVAAAALAQDDLDDPVAFADGIIAQMALSARCDVKSADLTLAEQRRLEIARALATRPRLILLDEILGGLTPREADEAIENIRRIREIGVTVLVIEHMVRAVMALCDRIFVLDAGEPISLGTPEEVRRDKRVIEAYLGGSA</sequence>
<keyword evidence="4 10" id="KW-0812">Transmembrane</keyword>
<feature type="domain" description="ABC transporter" evidence="11">
    <location>
        <begin position="353"/>
        <end position="584"/>
    </location>
</feature>
<dbReference type="InterPro" id="IPR032823">
    <property type="entry name" value="BCA_ABC_TP_C"/>
</dbReference>
<gene>
    <name evidence="12" type="ORF">HA482_40750</name>
</gene>
<feature type="transmembrane region" description="Helical" evidence="10">
    <location>
        <begin position="91"/>
        <end position="110"/>
    </location>
</feature>
<keyword evidence="7 10" id="KW-1133">Transmembrane helix</keyword>
<dbReference type="InterPro" id="IPR003593">
    <property type="entry name" value="AAA+_ATPase"/>
</dbReference>
<evidence type="ECO:0000256" key="6">
    <source>
        <dbReference type="ARBA" id="ARBA00022840"/>
    </source>
</evidence>
<dbReference type="Proteomes" id="UP000639516">
    <property type="component" value="Unassembled WGS sequence"/>
</dbReference>
<evidence type="ECO:0000256" key="1">
    <source>
        <dbReference type="ARBA" id="ARBA00004651"/>
    </source>
</evidence>
<proteinExistence type="predicted"/>
<dbReference type="CDD" id="cd06581">
    <property type="entry name" value="TM_PBP1_LivM_like"/>
    <property type="match status" value="1"/>
</dbReference>
<dbReference type="CDD" id="cd03219">
    <property type="entry name" value="ABC_Mj1267_LivG_branched"/>
    <property type="match status" value="1"/>
</dbReference>
<feature type="transmembrane region" description="Helical" evidence="10">
    <location>
        <begin position="66"/>
        <end position="85"/>
    </location>
</feature>
<keyword evidence="2" id="KW-0813">Transport</keyword>
<keyword evidence="3" id="KW-1003">Cell membrane</keyword>
<dbReference type="InterPro" id="IPR001851">
    <property type="entry name" value="ABC_transp_permease"/>
</dbReference>
<accession>A0ABR7ULK7</accession>
<organism evidence="12 13">
    <name type="scientific">Bradyrhizobium campsiandrae</name>
    <dbReference type="NCBI Taxonomy" id="1729892"/>
    <lineage>
        <taxon>Bacteria</taxon>
        <taxon>Pseudomonadati</taxon>
        <taxon>Pseudomonadota</taxon>
        <taxon>Alphaproteobacteria</taxon>
        <taxon>Hyphomicrobiales</taxon>
        <taxon>Nitrobacteraceae</taxon>
        <taxon>Bradyrhizobium</taxon>
    </lineage>
</organism>
<protein>
    <submittedName>
        <fullName evidence="12">Branched-chain amino acid ABC transporter ATP-binding protein/permease</fullName>
    </submittedName>
</protein>
<dbReference type="PANTHER" id="PTHR45772:SF7">
    <property type="entry name" value="AMINO ACID ABC TRANSPORTER ATP-BINDING PROTEIN"/>
    <property type="match status" value="1"/>
</dbReference>
<keyword evidence="5" id="KW-0547">Nucleotide-binding</keyword>
<dbReference type="SMART" id="SM00382">
    <property type="entry name" value="AAA"/>
    <property type="match status" value="1"/>
</dbReference>
<evidence type="ECO:0000313" key="13">
    <source>
        <dbReference type="Proteomes" id="UP000639516"/>
    </source>
</evidence>
<feature type="transmembrane region" description="Helical" evidence="10">
    <location>
        <begin position="297"/>
        <end position="318"/>
    </location>
</feature>
<comment type="caution">
    <text evidence="12">The sequence shown here is derived from an EMBL/GenBank/DDBJ whole genome shotgun (WGS) entry which is preliminary data.</text>
</comment>
<evidence type="ECO:0000256" key="7">
    <source>
        <dbReference type="ARBA" id="ARBA00022989"/>
    </source>
</evidence>
<dbReference type="RefSeq" id="WP_188108243.1">
    <property type="nucleotide sequence ID" value="NZ_JAANIH010000116.1"/>
</dbReference>
<evidence type="ECO:0000256" key="10">
    <source>
        <dbReference type="SAM" id="Phobius"/>
    </source>
</evidence>
<evidence type="ECO:0000256" key="4">
    <source>
        <dbReference type="ARBA" id="ARBA00022692"/>
    </source>
</evidence>
<dbReference type="Pfam" id="PF12399">
    <property type="entry name" value="BCA_ABC_TP_C"/>
    <property type="match status" value="1"/>
</dbReference>
<evidence type="ECO:0000313" key="12">
    <source>
        <dbReference type="EMBL" id="MBC9984510.1"/>
    </source>
</evidence>
<evidence type="ECO:0000259" key="11">
    <source>
        <dbReference type="PROSITE" id="PS50893"/>
    </source>
</evidence>
<dbReference type="GO" id="GO:0005524">
    <property type="term" value="F:ATP binding"/>
    <property type="evidence" value="ECO:0007669"/>
    <property type="project" value="UniProtKB-KW"/>
</dbReference>
<feature type="transmembrane region" description="Helical" evidence="10">
    <location>
        <begin position="35"/>
        <end position="54"/>
    </location>
</feature>
<evidence type="ECO:0000256" key="8">
    <source>
        <dbReference type="ARBA" id="ARBA00023136"/>
    </source>
</evidence>
<feature type="transmembrane region" description="Helical" evidence="10">
    <location>
        <begin position="217"/>
        <end position="239"/>
    </location>
</feature>
<dbReference type="InterPro" id="IPR003439">
    <property type="entry name" value="ABC_transporter-like_ATP-bd"/>
</dbReference>